<comment type="caution">
    <text evidence="2">The sequence shown here is derived from an EMBL/GenBank/DDBJ whole genome shotgun (WGS) entry which is preliminary data.</text>
</comment>
<protein>
    <submittedName>
        <fullName evidence="2">Uncharacterized protein</fullName>
    </submittedName>
</protein>
<dbReference type="AlphaFoldDB" id="X1U1R7"/>
<name>X1U1R7_9ZZZZ</name>
<dbReference type="EMBL" id="BARW01015675">
    <property type="protein sequence ID" value="GAI97556.1"/>
    <property type="molecule type" value="Genomic_DNA"/>
</dbReference>
<proteinExistence type="predicted"/>
<evidence type="ECO:0000313" key="2">
    <source>
        <dbReference type="EMBL" id="GAI97556.1"/>
    </source>
</evidence>
<feature type="compositionally biased region" description="Basic and acidic residues" evidence="1">
    <location>
        <begin position="7"/>
        <end position="38"/>
    </location>
</feature>
<feature type="region of interest" description="Disordered" evidence="1">
    <location>
        <begin position="1"/>
        <end position="38"/>
    </location>
</feature>
<evidence type="ECO:0000256" key="1">
    <source>
        <dbReference type="SAM" id="MobiDB-lite"/>
    </source>
</evidence>
<sequence>MGLEKWINPEETKKKPKIKDGTKKPKKTESKSKEIKGT</sequence>
<reference evidence="2" key="1">
    <citation type="journal article" date="2014" name="Front. Microbiol.">
        <title>High frequency of phylogenetically diverse reductive dehalogenase-homologous genes in deep subseafloor sedimentary metagenomes.</title>
        <authorList>
            <person name="Kawai M."/>
            <person name="Futagami T."/>
            <person name="Toyoda A."/>
            <person name="Takaki Y."/>
            <person name="Nishi S."/>
            <person name="Hori S."/>
            <person name="Arai W."/>
            <person name="Tsubouchi T."/>
            <person name="Morono Y."/>
            <person name="Uchiyama I."/>
            <person name="Ito T."/>
            <person name="Fujiyama A."/>
            <person name="Inagaki F."/>
            <person name="Takami H."/>
        </authorList>
    </citation>
    <scope>NUCLEOTIDE SEQUENCE</scope>
    <source>
        <strain evidence="2">Expedition CK06-06</strain>
    </source>
</reference>
<gene>
    <name evidence="2" type="ORF">S12H4_27450</name>
</gene>
<accession>X1U1R7</accession>
<organism evidence="2">
    <name type="scientific">marine sediment metagenome</name>
    <dbReference type="NCBI Taxonomy" id="412755"/>
    <lineage>
        <taxon>unclassified sequences</taxon>
        <taxon>metagenomes</taxon>
        <taxon>ecological metagenomes</taxon>
    </lineage>
</organism>
<feature type="non-terminal residue" evidence="2">
    <location>
        <position position="38"/>
    </location>
</feature>